<sequence>MFCRYLINDESHARDTRPTEAKLTCNIDMMLLLQNELRNNADKNIPCVQYTPACVKASKKEEKKELKACATLLFDAVNHQIPARKQQHARHSLLLSISCSLHLHPRRSLNIPLSPALESNSPSPPDERIHYMAAILHIDKRQQDEQGQQQTTKHNTDSRQANKHMSPTEQSHFGLGQEKADSSFPLRYPFLLRPIRSHPFPTFPSSTSITQPSHLKKQKDQELPASPSIPLQESQQKQQMCVDVNVDVK</sequence>
<feature type="compositionally biased region" description="Low complexity" evidence="1">
    <location>
        <begin position="202"/>
        <end position="213"/>
    </location>
</feature>
<dbReference type="EMBL" id="JAUEPO010000002">
    <property type="protein sequence ID" value="KAK3333776.1"/>
    <property type="molecule type" value="Genomic_DNA"/>
</dbReference>
<gene>
    <name evidence="2" type="ORF">B0T19DRAFT_136543</name>
</gene>
<feature type="region of interest" description="Disordered" evidence="1">
    <location>
        <begin position="141"/>
        <end position="180"/>
    </location>
</feature>
<dbReference type="AlphaFoldDB" id="A0AAE0IYR1"/>
<evidence type="ECO:0000313" key="3">
    <source>
        <dbReference type="Proteomes" id="UP001286456"/>
    </source>
</evidence>
<proteinExistence type="predicted"/>
<evidence type="ECO:0000313" key="2">
    <source>
        <dbReference type="EMBL" id="KAK3333776.1"/>
    </source>
</evidence>
<comment type="caution">
    <text evidence="2">The sequence shown here is derived from an EMBL/GenBank/DDBJ whole genome shotgun (WGS) entry which is preliminary data.</text>
</comment>
<dbReference type="Proteomes" id="UP001286456">
    <property type="component" value="Unassembled WGS sequence"/>
</dbReference>
<organism evidence="2 3">
    <name type="scientific">Cercophora scortea</name>
    <dbReference type="NCBI Taxonomy" id="314031"/>
    <lineage>
        <taxon>Eukaryota</taxon>
        <taxon>Fungi</taxon>
        <taxon>Dikarya</taxon>
        <taxon>Ascomycota</taxon>
        <taxon>Pezizomycotina</taxon>
        <taxon>Sordariomycetes</taxon>
        <taxon>Sordariomycetidae</taxon>
        <taxon>Sordariales</taxon>
        <taxon>Lasiosphaeriaceae</taxon>
        <taxon>Cercophora</taxon>
    </lineage>
</organism>
<keyword evidence="3" id="KW-1185">Reference proteome</keyword>
<protein>
    <submittedName>
        <fullName evidence="2">Uncharacterized protein</fullName>
    </submittedName>
</protein>
<evidence type="ECO:0000256" key="1">
    <source>
        <dbReference type="SAM" id="MobiDB-lite"/>
    </source>
</evidence>
<feature type="region of interest" description="Disordered" evidence="1">
    <location>
        <begin position="202"/>
        <end position="249"/>
    </location>
</feature>
<accession>A0AAE0IYR1</accession>
<feature type="compositionally biased region" description="Polar residues" evidence="1">
    <location>
        <begin position="229"/>
        <end position="239"/>
    </location>
</feature>
<reference evidence="2" key="2">
    <citation type="submission" date="2023-06" db="EMBL/GenBank/DDBJ databases">
        <authorList>
            <consortium name="Lawrence Berkeley National Laboratory"/>
            <person name="Haridas S."/>
            <person name="Hensen N."/>
            <person name="Bonometti L."/>
            <person name="Westerberg I."/>
            <person name="Brannstrom I.O."/>
            <person name="Guillou S."/>
            <person name="Cros-Aarteil S."/>
            <person name="Calhoun S."/>
            <person name="Kuo A."/>
            <person name="Mondo S."/>
            <person name="Pangilinan J."/>
            <person name="Riley R."/>
            <person name="Labutti K."/>
            <person name="Andreopoulos B."/>
            <person name="Lipzen A."/>
            <person name="Chen C."/>
            <person name="Yanf M."/>
            <person name="Daum C."/>
            <person name="Ng V."/>
            <person name="Clum A."/>
            <person name="Steindorff A."/>
            <person name="Ohm R."/>
            <person name="Martin F."/>
            <person name="Silar P."/>
            <person name="Natvig D."/>
            <person name="Lalanne C."/>
            <person name="Gautier V."/>
            <person name="Ament-Velasquez S.L."/>
            <person name="Kruys A."/>
            <person name="Hutchinson M.I."/>
            <person name="Powell A.J."/>
            <person name="Barry K."/>
            <person name="Miller A.N."/>
            <person name="Grigoriev I.V."/>
            <person name="Debuchy R."/>
            <person name="Gladieux P."/>
            <person name="Thoren M.H."/>
            <person name="Johannesson H."/>
        </authorList>
    </citation>
    <scope>NUCLEOTIDE SEQUENCE</scope>
    <source>
        <strain evidence="2">SMH4131-1</strain>
    </source>
</reference>
<reference evidence="2" key="1">
    <citation type="journal article" date="2023" name="Mol. Phylogenet. Evol.">
        <title>Genome-scale phylogeny and comparative genomics of the fungal order Sordariales.</title>
        <authorList>
            <person name="Hensen N."/>
            <person name="Bonometti L."/>
            <person name="Westerberg I."/>
            <person name="Brannstrom I.O."/>
            <person name="Guillou S."/>
            <person name="Cros-Aarteil S."/>
            <person name="Calhoun S."/>
            <person name="Haridas S."/>
            <person name="Kuo A."/>
            <person name="Mondo S."/>
            <person name="Pangilinan J."/>
            <person name="Riley R."/>
            <person name="LaButti K."/>
            <person name="Andreopoulos B."/>
            <person name="Lipzen A."/>
            <person name="Chen C."/>
            <person name="Yan M."/>
            <person name="Daum C."/>
            <person name="Ng V."/>
            <person name="Clum A."/>
            <person name="Steindorff A."/>
            <person name="Ohm R.A."/>
            <person name="Martin F."/>
            <person name="Silar P."/>
            <person name="Natvig D.O."/>
            <person name="Lalanne C."/>
            <person name="Gautier V."/>
            <person name="Ament-Velasquez S.L."/>
            <person name="Kruys A."/>
            <person name="Hutchinson M.I."/>
            <person name="Powell A.J."/>
            <person name="Barry K."/>
            <person name="Miller A.N."/>
            <person name="Grigoriev I.V."/>
            <person name="Debuchy R."/>
            <person name="Gladieux P."/>
            <person name="Hiltunen Thoren M."/>
            <person name="Johannesson H."/>
        </authorList>
    </citation>
    <scope>NUCLEOTIDE SEQUENCE</scope>
    <source>
        <strain evidence="2">SMH4131-1</strain>
    </source>
</reference>
<name>A0AAE0IYR1_9PEZI</name>